<dbReference type="RefSeq" id="XP_044568366.1">
    <property type="nucleotide sequence ID" value="XM_044711326.1"/>
</dbReference>
<dbReference type="OMA" id="AWWACGI"/>
<dbReference type="PANTHER" id="PTHR23504">
    <property type="entry name" value="MAJOR FACILITATOR SUPERFAMILY DOMAIN-CONTAINING PROTEIN 10"/>
    <property type="match status" value="1"/>
</dbReference>
<dbReference type="VEuPathDB" id="AmoebaDB:NF0112120"/>
<dbReference type="PROSITE" id="PS50850">
    <property type="entry name" value="MFS"/>
    <property type="match status" value="1"/>
</dbReference>
<dbReference type="InterPro" id="IPR020846">
    <property type="entry name" value="MFS_dom"/>
</dbReference>
<sequence>MARKKFLNLHDEDENDEHHDDSLNGIDQQQQQNDEQASDIHENSSSSQQKRRLTNNSTTTNRMREQPPNKKNNHQQQYELEELGNNEEESTRNGNLVMEDDDAAIAHMNHHRHIPPYYTSNTLNTPSEEDRGLVPNDHAPPATSPEEETNNATAHEATPLPMKQLSIVFFIYLVDSLSLTAIFAYIGFMVEDFHIVDDPQKLGYFAGLIASSYYLSQLFSSFFWGYLSDIVGRRPILLIGVTLGSLSCCLFGFSKWLWWAILSRFLFGLLNGNLGVTKSYLTEITDGTNRGKAFSIVGVTFGLAAVLGPLIGGVFSRPNIQYPEFMKLFPEWVQYWCDVFPYIIPNVMVTILGLISVVLGYFFLEETNKESKYYKKYVLKQTGNTASKDLEASSSQKSKSLAAAVDTDDEAAIRPKRKINWREIFKHEIFEGISPLVSCFLYMLVGFAQVMFDEVFPLYAMLPVKDNGLNFTPYEIGIVGAITGGFIFLNQLIFVPLLMSRLGAINAFRVGLLIHTFSLVVFPEVCWFGNDPENPQVWKSVILWTSLSIILLVRQIGVGLMFSCSFVFTSNSVTNKSQGVLNGVAQSLISIARMVGPLLIGVSFAAIVSSGIGFPIDHRLVFYFIGGTSVFSFAMTFAMKKKLNVPKDELLRLMNEKGLPLEEAYHMLFKRKAAVQHAAME</sequence>
<comment type="caution">
    <text evidence="9">The sequence shown here is derived from an EMBL/GenBank/DDBJ whole genome shotgun (WGS) entry which is preliminary data.</text>
</comment>
<feature type="domain" description="Major facilitator superfamily (MFS) profile" evidence="8">
    <location>
        <begin position="164"/>
        <end position="644"/>
    </location>
</feature>
<keyword evidence="3 7" id="KW-0812">Transmembrane</keyword>
<dbReference type="InterPro" id="IPR011701">
    <property type="entry name" value="MFS"/>
</dbReference>
<organism evidence="9 10">
    <name type="scientific">Naegleria fowleri</name>
    <name type="common">Brain eating amoeba</name>
    <dbReference type="NCBI Taxonomy" id="5763"/>
    <lineage>
        <taxon>Eukaryota</taxon>
        <taxon>Discoba</taxon>
        <taxon>Heterolobosea</taxon>
        <taxon>Tetramitia</taxon>
        <taxon>Eutetramitia</taxon>
        <taxon>Vahlkampfiidae</taxon>
        <taxon>Naegleria</taxon>
    </lineage>
</organism>
<protein>
    <recommendedName>
        <fullName evidence="8">Major facilitator superfamily (MFS) profile domain-containing protein</fullName>
    </recommendedName>
</protein>
<gene>
    <name evidence="9" type="ORF">FDP41_007568</name>
</gene>
<accession>A0A6A5BZR4</accession>
<feature type="transmembrane region" description="Helical" evidence="7">
    <location>
        <begin position="167"/>
        <end position="190"/>
    </location>
</feature>
<dbReference type="GO" id="GO:0016020">
    <property type="term" value="C:membrane"/>
    <property type="evidence" value="ECO:0007669"/>
    <property type="project" value="UniProtKB-SubCell"/>
</dbReference>
<feature type="transmembrane region" description="Helical" evidence="7">
    <location>
        <begin position="595"/>
        <end position="614"/>
    </location>
</feature>
<evidence type="ECO:0000256" key="2">
    <source>
        <dbReference type="ARBA" id="ARBA00022448"/>
    </source>
</evidence>
<keyword evidence="10" id="KW-1185">Reference proteome</keyword>
<dbReference type="Pfam" id="PF07690">
    <property type="entry name" value="MFS_1"/>
    <property type="match status" value="1"/>
</dbReference>
<feature type="transmembrane region" description="Helical" evidence="7">
    <location>
        <begin position="236"/>
        <end position="253"/>
    </location>
</feature>
<feature type="transmembrane region" description="Helical" evidence="7">
    <location>
        <begin position="202"/>
        <end position="224"/>
    </location>
</feature>
<evidence type="ECO:0000256" key="4">
    <source>
        <dbReference type="ARBA" id="ARBA00022989"/>
    </source>
</evidence>
<dbReference type="VEuPathDB" id="AmoebaDB:FDP41_007568"/>
<feature type="transmembrane region" description="Helical" evidence="7">
    <location>
        <begin position="542"/>
        <end position="568"/>
    </location>
</feature>
<evidence type="ECO:0000256" key="3">
    <source>
        <dbReference type="ARBA" id="ARBA00022692"/>
    </source>
</evidence>
<evidence type="ECO:0000256" key="7">
    <source>
        <dbReference type="SAM" id="Phobius"/>
    </source>
</evidence>
<feature type="transmembrane region" description="Helical" evidence="7">
    <location>
        <begin position="339"/>
        <end position="364"/>
    </location>
</feature>
<feature type="transmembrane region" description="Helical" evidence="7">
    <location>
        <begin position="510"/>
        <end position="530"/>
    </location>
</feature>
<evidence type="ECO:0000313" key="10">
    <source>
        <dbReference type="Proteomes" id="UP000444721"/>
    </source>
</evidence>
<evidence type="ECO:0000313" key="9">
    <source>
        <dbReference type="EMBL" id="KAF0983653.1"/>
    </source>
</evidence>
<evidence type="ECO:0000259" key="8">
    <source>
        <dbReference type="PROSITE" id="PS50850"/>
    </source>
</evidence>
<dbReference type="CDD" id="cd17330">
    <property type="entry name" value="MFS_SLC46_TetA_like"/>
    <property type="match status" value="1"/>
</dbReference>
<feature type="transmembrane region" description="Helical" evidence="7">
    <location>
        <begin position="620"/>
        <end position="639"/>
    </location>
</feature>
<proteinExistence type="predicted"/>
<feature type="transmembrane region" description="Helical" evidence="7">
    <location>
        <begin position="259"/>
        <end position="281"/>
    </location>
</feature>
<dbReference type="PRINTS" id="PR01035">
    <property type="entry name" value="TCRTETA"/>
</dbReference>
<keyword evidence="5 7" id="KW-0472">Membrane</keyword>
<dbReference type="OrthoDB" id="419616at2759"/>
<name>A0A6A5BZR4_NAEFO</name>
<keyword evidence="2" id="KW-0813">Transport</keyword>
<evidence type="ECO:0000256" key="6">
    <source>
        <dbReference type="SAM" id="MobiDB-lite"/>
    </source>
</evidence>
<dbReference type="Gene3D" id="1.20.1250.20">
    <property type="entry name" value="MFS general substrate transporter like domains"/>
    <property type="match status" value="1"/>
</dbReference>
<feature type="transmembrane region" description="Helical" evidence="7">
    <location>
        <begin position="432"/>
        <end position="452"/>
    </location>
</feature>
<dbReference type="InterPro" id="IPR036259">
    <property type="entry name" value="MFS_trans_sf"/>
</dbReference>
<evidence type="ECO:0000256" key="1">
    <source>
        <dbReference type="ARBA" id="ARBA00004141"/>
    </source>
</evidence>
<dbReference type="VEuPathDB" id="AmoebaDB:NfTy_007540"/>
<evidence type="ECO:0000256" key="5">
    <source>
        <dbReference type="ARBA" id="ARBA00023136"/>
    </source>
</evidence>
<dbReference type="Proteomes" id="UP000444721">
    <property type="component" value="Unassembled WGS sequence"/>
</dbReference>
<dbReference type="SUPFAM" id="SSF103473">
    <property type="entry name" value="MFS general substrate transporter"/>
    <property type="match status" value="1"/>
</dbReference>
<comment type="subcellular location">
    <subcellularLocation>
        <location evidence="1">Membrane</location>
        <topology evidence="1">Multi-pass membrane protein</topology>
    </subcellularLocation>
</comment>
<dbReference type="GeneID" id="68114786"/>
<reference evidence="9 10" key="1">
    <citation type="journal article" date="2019" name="Sci. Rep.">
        <title>Nanopore sequencing improves the draft genome of the human pathogenic amoeba Naegleria fowleri.</title>
        <authorList>
            <person name="Liechti N."/>
            <person name="Schurch N."/>
            <person name="Bruggmann R."/>
            <person name="Wittwer M."/>
        </authorList>
    </citation>
    <scope>NUCLEOTIDE SEQUENCE [LARGE SCALE GENOMIC DNA]</scope>
    <source>
        <strain evidence="9 10">ATCC 30894</strain>
    </source>
</reference>
<dbReference type="GO" id="GO:0022857">
    <property type="term" value="F:transmembrane transporter activity"/>
    <property type="evidence" value="ECO:0007669"/>
    <property type="project" value="InterPro"/>
</dbReference>
<feature type="transmembrane region" description="Helical" evidence="7">
    <location>
        <begin position="293"/>
        <end position="315"/>
    </location>
</feature>
<dbReference type="PANTHER" id="PTHR23504:SF15">
    <property type="entry name" value="MAJOR FACILITATOR SUPERFAMILY (MFS) PROFILE DOMAIN-CONTAINING PROTEIN"/>
    <property type="match status" value="1"/>
</dbReference>
<dbReference type="InterPro" id="IPR001958">
    <property type="entry name" value="Tet-R_TetA/multi-R_MdtG-like"/>
</dbReference>
<feature type="transmembrane region" description="Helical" evidence="7">
    <location>
        <begin position="472"/>
        <end position="498"/>
    </location>
</feature>
<dbReference type="EMBL" id="VFQX01000004">
    <property type="protein sequence ID" value="KAF0983653.1"/>
    <property type="molecule type" value="Genomic_DNA"/>
</dbReference>
<keyword evidence="4 7" id="KW-1133">Transmembrane helix</keyword>
<feature type="region of interest" description="Disordered" evidence="6">
    <location>
        <begin position="1"/>
        <end position="77"/>
    </location>
</feature>
<dbReference type="AlphaFoldDB" id="A0A6A5BZR4"/>
<feature type="region of interest" description="Disordered" evidence="6">
    <location>
        <begin position="114"/>
        <end position="153"/>
    </location>
</feature>